<organism evidence="5 6">
    <name type="scientific">Trichogramma kaykai</name>
    <dbReference type="NCBI Taxonomy" id="54128"/>
    <lineage>
        <taxon>Eukaryota</taxon>
        <taxon>Metazoa</taxon>
        <taxon>Ecdysozoa</taxon>
        <taxon>Arthropoda</taxon>
        <taxon>Hexapoda</taxon>
        <taxon>Insecta</taxon>
        <taxon>Pterygota</taxon>
        <taxon>Neoptera</taxon>
        <taxon>Endopterygota</taxon>
        <taxon>Hymenoptera</taxon>
        <taxon>Apocrita</taxon>
        <taxon>Proctotrupomorpha</taxon>
        <taxon>Chalcidoidea</taxon>
        <taxon>Trichogrammatidae</taxon>
        <taxon>Trichogramma</taxon>
    </lineage>
</organism>
<dbReference type="SUPFAM" id="SSF51197">
    <property type="entry name" value="Clavaminate synthase-like"/>
    <property type="match status" value="1"/>
</dbReference>
<dbReference type="Proteomes" id="UP001627154">
    <property type="component" value="Unassembled WGS sequence"/>
</dbReference>
<dbReference type="PANTHER" id="PTHR12461:SF43">
    <property type="entry name" value="HSPB1-ASSOCIATED PROTEIN 1"/>
    <property type="match status" value="1"/>
</dbReference>
<comment type="subcellular location">
    <subcellularLocation>
        <location evidence="1">Cytoplasm</location>
    </subcellularLocation>
</comment>
<dbReference type="PROSITE" id="PS51184">
    <property type="entry name" value="JMJC"/>
    <property type="match status" value="1"/>
</dbReference>
<name>A0ABD2VVF9_9HYME</name>
<dbReference type="SMART" id="SM00558">
    <property type="entry name" value="JmjC"/>
    <property type="match status" value="1"/>
</dbReference>
<proteinExistence type="predicted"/>
<evidence type="ECO:0000313" key="5">
    <source>
        <dbReference type="EMBL" id="KAL3384643.1"/>
    </source>
</evidence>
<evidence type="ECO:0000313" key="6">
    <source>
        <dbReference type="Proteomes" id="UP001627154"/>
    </source>
</evidence>
<dbReference type="InterPro" id="IPR003347">
    <property type="entry name" value="JmjC_dom"/>
</dbReference>
<dbReference type="GO" id="GO:0005737">
    <property type="term" value="C:cytoplasm"/>
    <property type="evidence" value="ECO:0007669"/>
    <property type="project" value="UniProtKB-SubCell"/>
</dbReference>
<evidence type="ECO:0000256" key="3">
    <source>
        <dbReference type="ARBA" id="ARBA00037342"/>
    </source>
</evidence>
<reference evidence="5 6" key="1">
    <citation type="journal article" date="2024" name="bioRxiv">
        <title>A reference genome for Trichogramma kaykai: A tiny desert-dwelling parasitoid wasp with competing sex-ratio distorters.</title>
        <authorList>
            <person name="Culotta J."/>
            <person name="Lindsey A.R."/>
        </authorList>
    </citation>
    <scope>NUCLEOTIDE SEQUENCE [LARGE SCALE GENOMIC DNA]</scope>
    <source>
        <strain evidence="5 6">KSX58</strain>
    </source>
</reference>
<dbReference type="Gene3D" id="2.60.120.650">
    <property type="entry name" value="Cupin"/>
    <property type="match status" value="1"/>
</dbReference>
<comment type="caution">
    <text evidence="5">The sequence shown here is derived from an EMBL/GenBank/DDBJ whole genome shotgun (WGS) entry which is preliminary data.</text>
</comment>
<comment type="function">
    <text evidence="3">May play a role in cellular stress response.</text>
</comment>
<dbReference type="AlphaFoldDB" id="A0ABD2VVF9"/>
<accession>A0ABD2VVF9</accession>
<keyword evidence="6" id="KW-1185">Reference proteome</keyword>
<feature type="domain" description="JmjC" evidence="4">
    <location>
        <begin position="101"/>
        <end position="268"/>
    </location>
</feature>
<evidence type="ECO:0000256" key="2">
    <source>
        <dbReference type="ARBA" id="ARBA00022490"/>
    </source>
</evidence>
<dbReference type="Pfam" id="PF13621">
    <property type="entry name" value="Cupin_8"/>
    <property type="match status" value="1"/>
</dbReference>
<protein>
    <recommendedName>
        <fullName evidence="4">JmjC domain-containing protein</fullName>
    </recommendedName>
</protein>
<evidence type="ECO:0000256" key="1">
    <source>
        <dbReference type="ARBA" id="ARBA00004496"/>
    </source>
</evidence>
<dbReference type="InterPro" id="IPR041667">
    <property type="entry name" value="Cupin_8"/>
</dbReference>
<gene>
    <name evidence="5" type="ORF">TKK_019732</name>
</gene>
<keyword evidence="2" id="KW-0963">Cytoplasm</keyword>
<dbReference type="PANTHER" id="PTHR12461">
    <property type="entry name" value="HYPOXIA-INDUCIBLE FACTOR 1 ALPHA INHIBITOR-RELATED"/>
    <property type="match status" value="1"/>
</dbReference>
<evidence type="ECO:0000259" key="4">
    <source>
        <dbReference type="PROSITE" id="PS51184"/>
    </source>
</evidence>
<sequence>MQQLRFKMADVQNSNEIKANNVLLESKEPLLFKNILHETKNYSNWDILNWNWKELGNIFADKKLPFRVGKKEKTKDPQWEVGTPIVYKTMNEFLNDAKKESCNWYYFDYKHIREWFKDRPDIVKSFDWKLFDLDFDGSDSTMWIGSEGAHTSCHQDTYGCNIVAQIHGRKLWLLFPPDCSSQMNPSRTPYEESTIYSKYNFFTPSQKEIDAIQTMIGKVKMVILEPNDVLFIPNGWWHYVESLDISLSVNVWIPQPDDCKARLKESLVNLIVNTIGHDLPKAADHPDSSLLESIKYIKLSLKECKNLKGNEMLEPPCKKKKSNIEDDSSFKNLENEYVKFIKTVPNFTNADFEYFLTKNSCMDGLHDEQAEDNLEESDLTVVETLVDAFSHPDIISKVYCVIESKLLK</sequence>
<dbReference type="EMBL" id="JBJJXI010000170">
    <property type="protein sequence ID" value="KAL3384643.1"/>
    <property type="molecule type" value="Genomic_DNA"/>
</dbReference>